<dbReference type="EMBL" id="JAQQBS010000003">
    <property type="protein sequence ID" value="KAK0171247.1"/>
    <property type="molecule type" value="Genomic_DNA"/>
</dbReference>
<gene>
    <name evidence="2" type="ORF">PV328_008997</name>
</gene>
<protein>
    <submittedName>
        <fullName evidence="2">Uncharacterized protein</fullName>
    </submittedName>
</protein>
<dbReference type="AlphaFoldDB" id="A0AA39FKF5"/>
<keyword evidence="3" id="KW-1185">Reference proteome</keyword>
<dbReference type="Proteomes" id="UP001168990">
    <property type="component" value="Unassembled WGS sequence"/>
</dbReference>
<feature type="compositionally biased region" description="Low complexity" evidence="1">
    <location>
        <begin position="233"/>
        <end position="246"/>
    </location>
</feature>
<accession>A0AA39FKF5</accession>
<feature type="region of interest" description="Disordered" evidence="1">
    <location>
        <begin position="219"/>
        <end position="247"/>
    </location>
</feature>
<evidence type="ECO:0000256" key="1">
    <source>
        <dbReference type="SAM" id="MobiDB-lite"/>
    </source>
</evidence>
<name>A0AA39FKF5_9HYME</name>
<comment type="caution">
    <text evidence="2">The sequence shown here is derived from an EMBL/GenBank/DDBJ whole genome shotgun (WGS) entry which is preliminary data.</text>
</comment>
<reference evidence="2" key="1">
    <citation type="journal article" date="2023" name="bioRxiv">
        <title>Scaffold-level genome assemblies of two parasitoid biocontrol wasps reveal the parthenogenesis mechanism and an associated novel virus.</title>
        <authorList>
            <person name="Inwood S."/>
            <person name="Skelly J."/>
            <person name="Guhlin J."/>
            <person name="Harrop T."/>
            <person name="Goldson S."/>
            <person name="Dearden P."/>
        </authorList>
    </citation>
    <scope>NUCLEOTIDE SEQUENCE</scope>
    <source>
        <strain evidence="2">Irish</strain>
        <tissue evidence="2">Whole body</tissue>
    </source>
</reference>
<evidence type="ECO:0000313" key="3">
    <source>
        <dbReference type="Proteomes" id="UP001168990"/>
    </source>
</evidence>
<sequence length="401" mass="44946">MDFVCDLKSDGGVIDKSTANLSSTVYQNVKSIEISTKINPTSPPNPNHQSKIHLIPQNIPQPTKNKRQGKIFSDLSFLTGLGIGSLATSAIIPSKTKSSSINEPNLYNISQSTNHLLNEAVKSMQEIVEQLKTRFPTKETINMEPSLPQPIPSSSLSSTSMINNRPMLTFNNEAIDDSNQIDGTSDIRVFKKADDQFTVLNCTALKEIIRETIKENNVYNEQRQATPSDDMETSSVTTDSSKDTTTMLTIPDSTTQQQRPQINATTEYPGYYGGNSQNISGISFISGSYPSTSYGYPNMIQNINGPLPIYPSEPFHHRYQYPPEYYQHEIIDEYPPDSSINSNHHFSSVPEHWPIYPPYAKARKFSAPVQEKNLFHEDIVTSQIYKNTFKIFCAQMTSVIH</sequence>
<evidence type="ECO:0000313" key="2">
    <source>
        <dbReference type="EMBL" id="KAK0171247.1"/>
    </source>
</evidence>
<organism evidence="2 3">
    <name type="scientific">Microctonus aethiopoides</name>
    <dbReference type="NCBI Taxonomy" id="144406"/>
    <lineage>
        <taxon>Eukaryota</taxon>
        <taxon>Metazoa</taxon>
        <taxon>Ecdysozoa</taxon>
        <taxon>Arthropoda</taxon>
        <taxon>Hexapoda</taxon>
        <taxon>Insecta</taxon>
        <taxon>Pterygota</taxon>
        <taxon>Neoptera</taxon>
        <taxon>Endopterygota</taxon>
        <taxon>Hymenoptera</taxon>
        <taxon>Apocrita</taxon>
        <taxon>Ichneumonoidea</taxon>
        <taxon>Braconidae</taxon>
        <taxon>Euphorinae</taxon>
        <taxon>Microctonus</taxon>
    </lineage>
</organism>
<reference evidence="2" key="2">
    <citation type="submission" date="2023-03" db="EMBL/GenBank/DDBJ databases">
        <authorList>
            <person name="Inwood S.N."/>
            <person name="Skelly J.G."/>
            <person name="Guhlin J."/>
            <person name="Harrop T.W.R."/>
            <person name="Goldson S.G."/>
            <person name="Dearden P.K."/>
        </authorList>
    </citation>
    <scope>NUCLEOTIDE SEQUENCE</scope>
    <source>
        <strain evidence="2">Irish</strain>
        <tissue evidence="2">Whole body</tissue>
    </source>
</reference>
<proteinExistence type="predicted"/>